<accession>A0AAD5ZNA7</accession>
<dbReference type="EMBL" id="JAMRDG010000001">
    <property type="protein sequence ID" value="KAJ3700950.1"/>
    <property type="molecule type" value="Genomic_DNA"/>
</dbReference>
<dbReference type="Pfam" id="PF00665">
    <property type="entry name" value="rve"/>
    <property type="match status" value="1"/>
</dbReference>
<dbReference type="Pfam" id="PF00098">
    <property type="entry name" value="zf-CCHC"/>
    <property type="match status" value="1"/>
</dbReference>
<dbReference type="InterPro" id="IPR043502">
    <property type="entry name" value="DNA/RNA_pol_sf"/>
</dbReference>
<dbReference type="GO" id="GO:0004190">
    <property type="term" value="F:aspartic-type endopeptidase activity"/>
    <property type="evidence" value="ECO:0007669"/>
    <property type="project" value="UniProtKB-KW"/>
</dbReference>
<comment type="caution">
    <text evidence="9">The sequence shown here is derived from an EMBL/GenBank/DDBJ whole genome shotgun (WGS) entry which is preliminary data.</text>
</comment>
<dbReference type="InterPro" id="IPR039537">
    <property type="entry name" value="Retrotran_Ty1/copia-like"/>
</dbReference>
<gene>
    <name evidence="9" type="ORF">LUZ61_004655</name>
</gene>
<keyword evidence="4" id="KW-0378">Hydrolase</keyword>
<dbReference type="InterPro" id="IPR057670">
    <property type="entry name" value="SH3_retrovirus"/>
</dbReference>
<evidence type="ECO:0000259" key="8">
    <source>
        <dbReference type="PROSITE" id="PS50994"/>
    </source>
</evidence>
<sequence length="916" mass="104097">MENMITELKNAGQSLSDEQQVQAVIRSLPKSWEHLRVNLTHNDSITTFEQVAHHVELEEDRLNAEKSTEEAFVASSSVHKGTKRKKRKSNDRSKTDDKSGRGKNKGKDKRKERKRDMSKIKCYTCGKMGHFARDCAQAKVCISRSVSAFVSSCLMLAETVPIWTVDSAATDHIATDRSSFVDYHRVPSRSKRIYMGNNSSVAVLGIGTCKIHFHSGNEMLLYDVLYAPDVRRCLVSVLVLLRNGYRLDFVNNCVTLYHRENIISYGYLNNGFMVLDTVSNSLNDKSSSSFVMSSAIDDNEMWHARLCHVGQERMNRLAREGLSGPVAKVNLPTCEHCLAGKATRKSFGKAKRATTPLQLVHSDICGPMNVKARHGACYFITFIDDHTRYGHVYLIAHKSEALTCFKKYMTMVENQLDKRIKTLRTDRGREYFSEQFKSLCDEKGIFRQLTIPGTPQQNGVAERRNRTLLEMVRSMMAQASLPISFWGDALLTAAYVLNRVPSKSVTTTPYELWSGRKPSLNYLRPWGCMAYIHDSSHKYGKLGPRGKKCIFIRYSDTSKGYVFIGEDINGTVTEVESRDATFLENEFPSKREVVSDMRLFETISIDKNTHNPMIEEEEGLNSSPQTHRVSDVQEEMVQQVKEVIQNVQPRRSVRESIPRRRFEIEGTKIFLTAQDGILEPRTVKEALSGPDAREWLAAMQEEMNSMEINQVWDLVDLPPGRKSIGNKWVLKIKRKADGSIDRYKARFVAKGFTQVEGVDYEETFSPVVRFSSVRIILAIVAYMDLELYQMDVKTAFLNGELEEEIYMDQPVGFVANGEEHKVCKLHRSIYGLKQASRQWNLKAHQAIISNGFTMIEDDHCVYINVLLIDGEGSCDIFSIIDSIAPHHGKLLDCPRSAWLRWLLPSSRLDGGREESS</sequence>
<keyword evidence="3" id="KW-0064">Aspartyl protease</keyword>
<dbReference type="AlphaFoldDB" id="A0AAD5ZNA7"/>
<dbReference type="GO" id="GO:0003676">
    <property type="term" value="F:nucleic acid binding"/>
    <property type="evidence" value="ECO:0007669"/>
    <property type="project" value="InterPro"/>
</dbReference>
<dbReference type="Pfam" id="PF07727">
    <property type="entry name" value="RVT_2"/>
    <property type="match status" value="1"/>
</dbReference>
<name>A0AAD5ZNA7_9POAL</name>
<evidence type="ECO:0000256" key="1">
    <source>
        <dbReference type="ARBA" id="ARBA00022670"/>
    </source>
</evidence>
<evidence type="ECO:0000256" key="2">
    <source>
        <dbReference type="ARBA" id="ARBA00022723"/>
    </source>
</evidence>
<keyword evidence="10" id="KW-1185">Reference proteome</keyword>
<evidence type="ECO:0000256" key="6">
    <source>
        <dbReference type="SAM" id="MobiDB-lite"/>
    </source>
</evidence>
<proteinExistence type="predicted"/>
<dbReference type="SUPFAM" id="SSF57756">
    <property type="entry name" value="Retrovirus zinc finger-like domains"/>
    <property type="match status" value="1"/>
</dbReference>
<dbReference type="InterPro" id="IPR012337">
    <property type="entry name" value="RNaseH-like_sf"/>
</dbReference>
<dbReference type="PANTHER" id="PTHR42648">
    <property type="entry name" value="TRANSPOSASE, PUTATIVE-RELATED"/>
    <property type="match status" value="1"/>
</dbReference>
<dbReference type="Gene3D" id="4.10.60.10">
    <property type="entry name" value="Zinc finger, CCHC-type"/>
    <property type="match status" value="1"/>
</dbReference>
<dbReference type="SUPFAM" id="SSF53098">
    <property type="entry name" value="Ribonuclease H-like"/>
    <property type="match status" value="1"/>
</dbReference>
<feature type="domain" description="Integrase catalytic" evidence="8">
    <location>
        <begin position="352"/>
        <end position="517"/>
    </location>
</feature>
<keyword evidence="1" id="KW-0645">Protease</keyword>
<keyword evidence="2" id="KW-0479">Metal-binding</keyword>
<dbReference type="SMART" id="SM00343">
    <property type="entry name" value="ZnF_C2HC"/>
    <property type="match status" value="1"/>
</dbReference>
<keyword evidence="5" id="KW-0863">Zinc-finger</keyword>
<dbReference type="GO" id="GO:0006508">
    <property type="term" value="P:proteolysis"/>
    <property type="evidence" value="ECO:0007669"/>
    <property type="project" value="UniProtKB-KW"/>
</dbReference>
<dbReference type="GO" id="GO:0008270">
    <property type="term" value="F:zinc ion binding"/>
    <property type="evidence" value="ECO:0007669"/>
    <property type="project" value="UniProtKB-KW"/>
</dbReference>
<dbReference type="GO" id="GO:0015074">
    <property type="term" value="P:DNA integration"/>
    <property type="evidence" value="ECO:0007669"/>
    <property type="project" value="InterPro"/>
</dbReference>
<evidence type="ECO:0000313" key="10">
    <source>
        <dbReference type="Proteomes" id="UP001210211"/>
    </source>
</evidence>
<feature type="compositionally biased region" description="Basic and acidic residues" evidence="6">
    <location>
        <begin position="90"/>
        <end position="100"/>
    </location>
</feature>
<dbReference type="InterPro" id="IPR013103">
    <property type="entry name" value="RVT_2"/>
</dbReference>
<feature type="compositionally biased region" description="Basic residues" evidence="6">
    <location>
        <begin position="101"/>
        <end position="113"/>
    </location>
</feature>
<dbReference type="InterPro" id="IPR036875">
    <property type="entry name" value="Znf_CCHC_sf"/>
</dbReference>
<dbReference type="SUPFAM" id="SSF56672">
    <property type="entry name" value="DNA/RNA polymerases"/>
    <property type="match status" value="1"/>
</dbReference>
<organism evidence="9 10">
    <name type="scientific">Rhynchospora tenuis</name>
    <dbReference type="NCBI Taxonomy" id="198213"/>
    <lineage>
        <taxon>Eukaryota</taxon>
        <taxon>Viridiplantae</taxon>
        <taxon>Streptophyta</taxon>
        <taxon>Embryophyta</taxon>
        <taxon>Tracheophyta</taxon>
        <taxon>Spermatophyta</taxon>
        <taxon>Magnoliopsida</taxon>
        <taxon>Liliopsida</taxon>
        <taxon>Poales</taxon>
        <taxon>Cyperaceae</taxon>
        <taxon>Cyperoideae</taxon>
        <taxon>Rhynchosporeae</taxon>
        <taxon>Rhynchospora</taxon>
    </lineage>
</organism>
<dbReference type="InterPro" id="IPR001584">
    <property type="entry name" value="Integrase_cat-core"/>
</dbReference>
<evidence type="ECO:0008006" key="11">
    <source>
        <dbReference type="Google" id="ProtNLM"/>
    </source>
</evidence>
<feature type="domain" description="CCHC-type" evidence="7">
    <location>
        <begin position="121"/>
        <end position="137"/>
    </location>
</feature>
<dbReference type="PANTHER" id="PTHR42648:SF27">
    <property type="entry name" value="RNA-DIRECTED DNA POLYMERASE"/>
    <property type="match status" value="1"/>
</dbReference>
<dbReference type="Gene3D" id="3.30.420.10">
    <property type="entry name" value="Ribonuclease H-like superfamily/Ribonuclease H"/>
    <property type="match status" value="1"/>
</dbReference>
<dbReference type="InterPro" id="IPR036397">
    <property type="entry name" value="RNaseH_sf"/>
</dbReference>
<evidence type="ECO:0000256" key="4">
    <source>
        <dbReference type="ARBA" id="ARBA00022801"/>
    </source>
</evidence>
<keyword evidence="5" id="KW-0862">Zinc</keyword>
<dbReference type="Pfam" id="PF14223">
    <property type="entry name" value="Retrotran_gag_2"/>
    <property type="match status" value="1"/>
</dbReference>
<dbReference type="InterPro" id="IPR025724">
    <property type="entry name" value="GAG-pre-integrase_dom"/>
</dbReference>
<dbReference type="PROSITE" id="PS50158">
    <property type="entry name" value="ZF_CCHC"/>
    <property type="match status" value="1"/>
</dbReference>
<dbReference type="Pfam" id="PF13976">
    <property type="entry name" value="gag_pre-integrs"/>
    <property type="match status" value="1"/>
</dbReference>
<feature type="region of interest" description="Disordered" evidence="6">
    <location>
        <begin position="62"/>
        <end position="115"/>
    </location>
</feature>
<dbReference type="Proteomes" id="UP001210211">
    <property type="component" value="Unassembled WGS sequence"/>
</dbReference>
<feature type="compositionally biased region" description="Basic residues" evidence="6">
    <location>
        <begin position="80"/>
        <end position="89"/>
    </location>
</feature>
<protein>
    <recommendedName>
        <fullName evidence="11">Polyprotein</fullName>
    </recommendedName>
</protein>
<dbReference type="PROSITE" id="PS50994">
    <property type="entry name" value="INTEGRASE"/>
    <property type="match status" value="1"/>
</dbReference>
<reference evidence="9 10" key="1">
    <citation type="journal article" date="2022" name="Cell">
        <title>Repeat-based holocentromeres influence genome architecture and karyotype evolution.</title>
        <authorList>
            <person name="Hofstatter P.G."/>
            <person name="Thangavel G."/>
            <person name="Lux T."/>
            <person name="Neumann P."/>
            <person name="Vondrak T."/>
            <person name="Novak P."/>
            <person name="Zhang M."/>
            <person name="Costa L."/>
            <person name="Castellani M."/>
            <person name="Scott A."/>
            <person name="Toegelov H."/>
            <person name="Fuchs J."/>
            <person name="Mata-Sucre Y."/>
            <person name="Dias Y."/>
            <person name="Vanzela A.L.L."/>
            <person name="Huettel B."/>
            <person name="Almeida C.C.S."/>
            <person name="Simkova H."/>
            <person name="Souza G."/>
            <person name="Pedrosa-Harand A."/>
            <person name="Macas J."/>
            <person name="Mayer K.F.X."/>
            <person name="Houben A."/>
            <person name="Marques A."/>
        </authorList>
    </citation>
    <scope>NUCLEOTIDE SEQUENCE [LARGE SCALE GENOMIC DNA]</scope>
    <source>
        <strain evidence="9">RhyTen1mFocal</strain>
    </source>
</reference>
<evidence type="ECO:0000313" key="9">
    <source>
        <dbReference type="EMBL" id="KAJ3700950.1"/>
    </source>
</evidence>
<evidence type="ECO:0000256" key="5">
    <source>
        <dbReference type="PROSITE-ProRule" id="PRU00047"/>
    </source>
</evidence>
<dbReference type="InterPro" id="IPR054722">
    <property type="entry name" value="PolX-like_BBD"/>
</dbReference>
<dbReference type="Pfam" id="PF22936">
    <property type="entry name" value="Pol_BBD"/>
    <property type="match status" value="1"/>
</dbReference>
<dbReference type="InterPro" id="IPR001878">
    <property type="entry name" value="Znf_CCHC"/>
</dbReference>
<dbReference type="Pfam" id="PF25597">
    <property type="entry name" value="SH3_retrovirus"/>
    <property type="match status" value="1"/>
</dbReference>
<evidence type="ECO:0000256" key="3">
    <source>
        <dbReference type="ARBA" id="ARBA00022750"/>
    </source>
</evidence>
<evidence type="ECO:0000259" key="7">
    <source>
        <dbReference type="PROSITE" id="PS50158"/>
    </source>
</evidence>